<dbReference type="EMBL" id="HBJA01141254">
    <property type="protein sequence ID" value="CAE0837330.1"/>
    <property type="molecule type" value="Transcribed_RNA"/>
</dbReference>
<gene>
    <name evidence="2" type="ORF">EGYM00163_LOCUS48702</name>
</gene>
<feature type="domain" description="Fungal lipase-type" evidence="1">
    <location>
        <begin position="96"/>
        <end position="219"/>
    </location>
</feature>
<dbReference type="Pfam" id="PF01764">
    <property type="entry name" value="Lipase_3"/>
    <property type="match status" value="1"/>
</dbReference>
<dbReference type="Gene3D" id="3.40.50.1820">
    <property type="entry name" value="alpha/beta hydrolase"/>
    <property type="match status" value="1"/>
</dbReference>
<organism evidence="2">
    <name type="scientific">Eutreptiella gymnastica</name>
    <dbReference type="NCBI Taxonomy" id="73025"/>
    <lineage>
        <taxon>Eukaryota</taxon>
        <taxon>Discoba</taxon>
        <taxon>Euglenozoa</taxon>
        <taxon>Euglenida</taxon>
        <taxon>Spirocuta</taxon>
        <taxon>Euglenophyceae</taxon>
        <taxon>Eutreptiales</taxon>
        <taxon>Eutreptiaceae</taxon>
        <taxon>Eutreptiella</taxon>
    </lineage>
</organism>
<dbReference type="CDD" id="cd00519">
    <property type="entry name" value="Lipase_3"/>
    <property type="match status" value="1"/>
</dbReference>
<name>A0A7S4GHJ3_9EUGL</name>
<evidence type="ECO:0000259" key="1">
    <source>
        <dbReference type="Pfam" id="PF01764"/>
    </source>
</evidence>
<dbReference type="InterPro" id="IPR051218">
    <property type="entry name" value="Sec_MonoDiacylglyc_Lipase"/>
</dbReference>
<dbReference type="InterPro" id="IPR029058">
    <property type="entry name" value="AB_hydrolase_fold"/>
</dbReference>
<protein>
    <recommendedName>
        <fullName evidence="1">Fungal lipase-type domain-containing protein</fullName>
    </recommendedName>
</protein>
<evidence type="ECO:0000313" key="2">
    <source>
        <dbReference type="EMBL" id="CAE0837330.1"/>
    </source>
</evidence>
<dbReference type="PANTHER" id="PTHR45856">
    <property type="entry name" value="ALPHA/BETA-HYDROLASES SUPERFAMILY PROTEIN"/>
    <property type="match status" value="1"/>
</dbReference>
<dbReference type="AlphaFoldDB" id="A0A7S4GHJ3"/>
<dbReference type="GO" id="GO:0006629">
    <property type="term" value="P:lipid metabolic process"/>
    <property type="evidence" value="ECO:0007669"/>
    <property type="project" value="InterPro"/>
</dbReference>
<proteinExistence type="predicted"/>
<reference evidence="2" key="1">
    <citation type="submission" date="2021-01" db="EMBL/GenBank/DDBJ databases">
        <authorList>
            <person name="Corre E."/>
            <person name="Pelletier E."/>
            <person name="Niang G."/>
            <person name="Scheremetjew M."/>
            <person name="Finn R."/>
            <person name="Kale V."/>
            <person name="Holt S."/>
            <person name="Cochrane G."/>
            <person name="Meng A."/>
            <person name="Brown T."/>
            <person name="Cohen L."/>
        </authorList>
    </citation>
    <scope>NUCLEOTIDE SEQUENCE</scope>
    <source>
        <strain evidence="2">CCMP1594</strain>
    </source>
</reference>
<dbReference type="SUPFAM" id="SSF53474">
    <property type="entry name" value="alpha/beta-Hydrolases"/>
    <property type="match status" value="1"/>
</dbReference>
<dbReference type="PANTHER" id="PTHR45856:SF21">
    <property type="entry name" value="FUNGAL LIPASE-LIKE DOMAIN-CONTAINING PROTEIN"/>
    <property type="match status" value="1"/>
</dbReference>
<sequence length="296" mass="32962">MGAVWSSCPRGGCADGGIPKDLVLKKTEHSVKVDFERVMDHALRSWAAYHKPEEIESGVFKQPVSPFGNNSVSREVLPLGSLGLFLEHQKDGTQWVCVRGTDNLANVKDDIRYNMEHSPDLGIRVHKGFLSLYAKAWDDLHSRLDKTKPIKLTGHSLGGAVAALLSLRLKKAGYRLMETVTFGAPKFTDFAGSVQYIKHQVPLLRITNKGDPVPAGPPWDDYVHAGAEVHLFGDDPITFRWINGSEATVDDSEAAGKFWKHMVAATNHRLVDYLQNIWPKMAKRNQALETALKHYL</sequence>
<accession>A0A7S4GHJ3</accession>
<dbReference type="InterPro" id="IPR002921">
    <property type="entry name" value="Fungal_lipase-type"/>
</dbReference>